<dbReference type="RefSeq" id="WP_015265686.1">
    <property type="nucleotide sequence ID" value="NC_019904.1"/>
</dbReference>
<dbReference type="Gene3D" id="1.20.58.2150">
    <property type="match status" value="1"/>
</dbReference>
<dbReference type="InterPro" id="IPR029018">
    <property type="entry name" value="Hex-like_dom2"/>
</dbReference>
<gene>
    <name evidence="4" type="ordered locus">Echvi_1870</name>
</gene>
<evidence type="ECO:0000313" key="4">
    <source>
        <dbReference type="EMBL" id="AGA78125.1"/>
    </source>
</evidence>
<evidence type="ECO:0000259" key="3">
    <source>
        <dbReference type="Pfam" id="PF17829"/>
    </source>
</evidence>
<dbReference type="Pfam" id="PF15979">
    <property type="entry name" value="Glyco_hydro_115"/>
    <property type="match status" value="1"/>
</dbReference>
<name>L0FZS5_ECHVK</name>
<evidence type="ECO:0000313" key="5">
    <source>
        <dbReference type="Proteomes" id="UP000010796"/>
    </source>
</evidence>
<reference evidence="5" key="1">
    <citation type="submission" date="2012-02" db="EMBL/GenBank/DDBJ databases">
        <title>The complete genome of Echinicola vietnamensis DSM 17526.</title>
        <authorList>
            <person name="Lucas S."/>
            <person name="Copeland A."/>
            <person name="Lapidus A."/>
            <person name="Glavina del Rio T."/>
            <person name="Dalin E."/>
            <person name="Tice H."/>
            <person name="Bruce D."/>
            <person name="Goodwin L."/>
            <person name="Pitluck S."/>
            <person name="Peters L."/>
            <person name="Ovchinnikova G."/>
            <person name="Teshima H."/>
            <person name="Kyrpides N."/>
            <person name="Mavromatis K."/>
            <person name="Ivanova N."/>
            <person name="Brettin T."/>
            <person name="Detter J.C."/>
            <person name="Han C."/>
            <person name="Larimer F."/>
            <person name="Land M."/>
            <person name="Hauser L."/>
            <person name="Markowitz V."/>
            <person name="Cheng J.-F."/>
            <person name="Hugenholtz P."/>
            <person name="Woyke T."/>
            <person name="Wu D."/>
            <person name="Brambilla E."/>
            <person name="Klenk H.-P."/>
            <person name="Eisen J.A."/>
        </authorList>
    </citation>
    <scope>NUCLEOTIDE SEQUENCE [LARGE SCALE GENOMIC DNA]</scope>
    <source>
        <strain evidence="5">DSM 17526 / LMG 23754 / KMM 6221</strain>
    </source>
</reference>
<dbReference type="eggNOG" id="COG2730">
    <property type="taxonomic scope" value="Bacteria"/>
</dbReference>
<keyword evidence="5" id="KW-1185">Reference proteome</keyword>
<keyword evidence="1" id="KW-0378">Hydrolase</keyword>
<dbReference type="KEGG" id="evi:Echvi_1870"/>
<dbReference type="SUPFAM" id="SSF55545">
    <property type="entry name" value="beta-N-acetylhexosaminidase-like domain"/>
    <property type="match status" value="1"/>
</dbReference>
<protein>
    <recommendedName>
        <fullName evidence="3">Gylcosyl hydrolase 115 C-terminal domain-containing protein</fullName>
    </recommendedName>
</protein>
<dbReference type="Gene3D" id="2.60.120.1620">
    <property type="match status" value="1"/>
</dbReference>
<dbReference type="InterPro" id="IPR042301">
    <property type="entry name" value="GH115_sf"/>
</dbReference>
<dbReference type="Gene3D" id="3.30.379.10">
    <property type="entry name" value="Chitobiase/beta-hexosaminidase domain 2-like"/>
    <property type="match status" value="1"/>
</dbReference>
<dbReference type="PATRIC" id="fig|926556.3.peg.1985"/>
<dbReference type="STRING" id="926556.Echvi_1870"/>
<dbReference type="PANTHER" id="PTHR37842">
    <property type="match status" value="1"/>
</dbReference>
<dbReference type="OrthoDB" id="8727830at2"/>
<dbReference type="EMBL" id="CP003346">
    <property type="protein sequence ID" value="AGA78125.1"/>
    <property type="molecule type" value="Genomic_DNA"/>
</dbReference>
<accession>L0FZS5</accession>
<dbReference type="Gene3D" id="3.20.20.520">
    <property type="entry name" value="Glycosyl hydrolase family 115"/>
    <property type="match status" value="1"/>
</dbReference>
<feature type="domain" description="Gylcosyl hydrolase 115 C-terminal" evidence="3">
    <location>
        <begin position="799"/>
        <end position="956"/>
    </location>
</feature>
<evidence type="ECO:0000256" key="1">
    <source>
        <dbReference type="ARBA" id="ARBA00022801"/>
    </source>
</evidence>
<evidence type="ECO:0000256" key="2">
    <source>
        <dbReference type="SAM" id="SignalP"/>
    </source>
</evidence>
<proteinExistence type="predicted"/>
<dbReference type="PROSITE" id="PS51257">
    <property type="entry name" value="PROKAR_LIPOPROTEIN"/>
    <property type="match status" value="1"/>
</dbReference>
<feature type="chain" id="PRO_5003942845" description="Gylcosyl hydrolase 115 C-terminal domain-containing protein" evidence="2">
    <location>
        <begin position="26"/>
        <end position="972"/>
    </location>
</feature>
<dbReference type="HOGENOM" id="CLU_004852_0_0_10"/>
<dbReference type="GO" id="GO:0005975">
    <property type="term" value="P:carbohydrate metabolic process"/>
    <property type="evidence" value="ECO:0007669"/>
    <property type="project" value="UniProtKB-ARBA"/>
</dbReference>
<dbReference type="Pfam" id="PF17829">
    <property type="entry name" value="GH115_C"/>
    <property type="match status" value="1"/>
</dbReference>
<sequence length="972" mass="109224">MNLKNYAFCFLVFSCLFLVNQSVFARQSTGTVSGIEVEGFFPLVGDEAATLVVDVSAEKSLLTAVENFQHDVQTVTGKAPEIVKRAALKDQSRVVLIGTVGESPLLEALEQSGKLDFSAVRGRWEVFHRQVIQRPFPGVEEALVIAGSDPRGTVFGVYDLSEQIGVSPWTWWADVPVKRQETLYVAPAPLTSEEPSVKYRGIFLNDEDWGLQPWAAKTFEPETGDIGPKTYAKIFELLLRLKANFIWPAMHPSTKAFFHYPGNAEMAKNYGIVIGTSHAEPMLRNNVDEWHHDSFGDFNYTTNRERVYDYWDERVAESKDIAAVYTVGMRGVHDSGMEGAGSTEEAANMLENIIQDQRGMLEKHKGGDAADVPQAFTAYKEVLGIYDAGMDLPADITLVWPDDNYGYIRRLSDASERKRVGGAGVYYHASYWGRPHDYLWLSSTHPALIREEMMKAYQLEAKNIWVLNVGDIKPSEYNIQLFLDMAYDAPAFKQPEHVQEHMKEWYRGIFGAHGAAIGKAMWRYYQLAFERKPEFMGWSQTEPTTPIHESAYSPFLAGDEVDKRLQAYQDLVSALEQIKPGIEAEQFSAFYQLAYYPIKGASLMNQKFLYRQKALDYQQEGRLSAADYAKKVHEAYDDIVKETAFYNQQLADGKWNHMMDHAPRRLPVYQEPEMAMEELSAGIPSVQVSMERGGIAEGKLPVFNNLTKREHFFDLYLSGEKTASWEVVAKPDYILLDHSSGVLSPSGQKEERIWVKVDWANVPFSTAPLNEEISIQVDGKTITVPVELTNFQGVGSDLFVADNGQVVIYAENHSQRKANGKQNWERVDGLGHSGAVMQAAGLKLPSVEKDFGRQASLTYEFYLDKAVEEASVAIMALPTHPVTDENGVKVGVSVNGGPIQLLDFQTHGRSEEWKQNVLRNRAVKTAKEISLKNGRNTLEVFWVDPGVLLDVIKIKVHPELEEGYGLLPETKP</sequence>
<organism evidence="4 5">
    <name type="scientific">Echinicola vietnamensis (strain DSM 17526 / LMG 23754 / KMM 6221)</name>
    <dbReference type="NCBI Taxonomy" id="926556"/>
    <lineage>
        <taxon>Bacteria</taxon>
        <taxon>Pseudomonadati</taxon>
        <taxon>Bacteroidota</taxon>
        <taxon>Cytophagia</taxon>
        <taxon>Cytophagales</taxon>
        <taxon>Cyclobacteriaceae</taxon>
        <taxon>Echinicola</taxon>
    </lineage>
</organism>
<dbReference type="InterPro" id="IPR031924">
    <property type="entry name" value="GH115"/>
</dbReference>
<dbReference type="PANTHER" id="PTHR37842:SF2">
    <property type="entry name" value="GYLCOSYL HYDROLASE 115 C-TERMINAL DOMAIN-CONTAINING PROTEIN"/>
    <property type="match status" value="1"/>
</dbReference>
<dbReference type="InterPro" id="IPR041437">
    <property type="entry name" value="GH115_C"/>
</dbReference>
<dbReference type="GO" id="GO:0016787">
    <property type="term" value="F:hydrolase activity"/>
    <property type="evidence" value="ECO:0007669"/>
    <property type="project" value="UniProtKB-KW"/>
</dbReference>
<dbReference type="AlphaFoldDB" id="L0FZS5"/>
<dbReference type="Proteomes" id="UP000010796">
    <property type="component" value="Chromosome"/>
</dbReference>
<keyword evidence="2" id="KW-0732">Signal</keyword>
<feature type="signal peptide" evidence="2">
    <location>
        <begin position="1"/>
        <end position="25"/>
    </location>
</feature>